<dbReference type="RefSeq" id="WP_311182728.1">
    <property type="nucleotide sequence ID" value="NZ_CP115543.1"/>
</dbReference>
<feature type="chain" id="PRO_5045151816" evidence="1">
    <location>
        <begin position="21"/>
        <end position="266"/>
    </location>
</feature>
<evidence type="ECO:0000313" key="3">
    <source>
        <dbReference type="Proteomes" id="UP001305421"/>
    </source>
</evidence>
<reference evidence="2 3" key="1">
    <citation type="submission" date="2022-12" db="EMBL/GenBank/DDBJ databases">
        <title>Two new species, Stenotrophomonas aracearum and Stenotrophomonas oahuensis, isolated from Anthurium (Araceae family) in Hawaii.</title>
        <authorList>
            <person name="Chunag S.C."/>
            <person name="Dobhal S."/>
            <person name="Alvarez A."/>
            <person name="Arif M."/>
        </authorList>
    </citation>
    <scope>NUCLEOTIDE SEQUENCE [LARGE SCALE GENOMIC DNA]</scope>
    <source>
        <strain evidence="2 3">A5588</strain>
    </source>
</reference>
<keyword evidence="3" id="KW-1185">Reference proteome</keyword>
<proteinExistence type="predicted"/>
<evidence type="ECO:0000256" key="1">
    <source>
        <dbReference type="SAM" id="SignalP"/>
    </source>
</evidence>
<feature type="signal peptide" evidence="1">
    <location>
        <begin position="1"/>
        <end position="20"/>
    </location>
</feature>
<name>A0ABY9YCI0_9GAMM</name>
<sequence>MKCTPLFAVLLLAAAAPAFADTCESSFQKKGNPFKGTNFTASVSHPGLTVPSAIGQMRVIAKNANMDVIDEDAASGSMLIEEPQTGLHKNLPLIVSAFNEGGTGTVALLLKVNPGAIPSTEGVKKAMCDLLTQVKPGKAGEQLAAATPKASVVNTTAREFGSRLRSQHKDNPGAMEARYQGKEYAITGRVITVFKDGNGYNTGFDVGGNPSGGIDFDSVAISCRFAPSQTAYAMALRPKENVTLKGVIDHYDQNNRVMWLRDCKGN</sequence>
<gene>
    <name evidence="2" type="ORF">PDM28_15460</name>
</gene>
<dbReference type="EMBL" id="CP115543">
    <property type="protein sequence ID" value="WNH48059.1"/>
    <property type="molecule type" value="Genomic_DNA"/>
</dbReference>
<evidence type="ECO:0000313" key="2">
    <source>
        <dbReference type="EMBL" id="WNH48059.1"/>
    </source>
</evidence>
<dbReference type="Proteomes" id="UP001305421">
    <property type="component" value="Chromosome"/>
</dbReference>
<accession>A0ABY9YCI0</accession>
<keyword evidence="1" id="KW-0732">Signal</keyword>
<protein>
    <submittedName>
        <fullName evidence="2">Uncharacterized protein</fullName>
    </submittedName>
</protein>
<organism evidence="2 3">
    <name type="scientific">Stenotrophomonas aracearum</name>
    <dbReference type="NCBI Taxonomy" id="3003272"/>
    <lineage>
        <taxon>Bacteria</taxon>
        <taxon>Pseudomonadati</taxon>
        <taxon>Pseudomonadota</taxon>
        <taxon>Gammaproteobacteria</taxon>
        <taxon>Lysobacterales</taxon>
        <taxon>Lysobacteraceae</taxon>
        <taxon>Stenotrophomonas</taxon>
    </lineage>
</organism>